<name>X8JG47_9AGAM</name>
<protein>
    <recommendedName>
        <fullName evidence="5">Transmembrane protein</fullName>
    </recommendedName>
</protein>
<comment type="caution">
    <text evidence="3">The sequence shown here is derived from an EMBL/GenBank/DDBJ whole genome shotgun (WGS) entry which is preliminary data.</text>
</comment>
<organism evidence="3 4">
    <name type="scientific">Rhizoctonia solani AG-3 Rhs1AP</name>
    <dbReference type="NCBI Taxonomy" id="1086054"/>
    <lineage>
        <taxon>Eukaryota</taxon>
        <taxon>Fungi</taxon>
        <taxon>Dikarya</taxon>
        <taxon>Basidiomycota</taxon>
        <taxon>Agaricomycotina</taxon>
        <taxon>Agaricomycetes</taxon>
        <taxon>Cantharellales</taxon>
        <taxon>Ceratobasidiaceae</taxon>
        <taxon>Rhizoctonia</taxon>
    </lineage>
</organism>
<evidence type="ECO:0008006" key="5">
    <source>
        <dbReference type="Google" id="ProtNLM"/>
    </source>
</evidence>
<evidence type="ECO:0000313" key="4">
    <source>
        <dbReference type="Proteomes" id="UP000030108"/>
    </source>
</evidence>
<dbReference type="Proteomes" id="UP000030108">
    <property type="component" value="Unassembled WGS sequence"/>
</dbReference>
<feature type="region of interest" description="Disordered" evidence="1">
    <location>
        <begin position="28"/>
        <end position="56"/>
    </location>
</feature>
<feature type="region of interest" description="Disordered" evidence="1">
    <location>
        <begin position="193"/>
        <end position="274"/>
    </location>
</feature>
<proteinExistence type="predicted"/>
<evidence type="ECO:0000256" key="1">
    <source>
        <dbReference type="SAM" id="MobiDB-lite"/>
    </source>
</evidence>
<gene>
    <name evidence="3" type="ORF">RSOL_463640</name>
</gene>
<accession>X8JG47</accession>
<dbReference type="AlphaFoldDB" id="X8JG47"/>
<dbReference type="EMBL" id="JATN01000317">
    <property type="protein sequence ID" value="EUC62915.1"/>
    <property type="molecule type" value="Genomic_DNA"/>
</dbReference>
<evidence type="ECO:0000256" key="2">
    <source>
        <dbReference type="SAM" id="SignalP"/>
    </source>
</evidence>
<feature type="chain" id="PRO_5004986685" description="Transmembrane protein" evidence="2">
    <location>
        <begin position="22"/>
        <end position="274"/>
    </location>
</feature>
<feature type="compositionally biased region" description="Polar residues" evidence="1">
    <location>
        <begin position="246"/>
        <end position="265"/>
    </location>
</feature>
<feature type="non-terminal residue" evidence="3">
    <location>
        <position position="274"/>
    </location>
</feature>
<feature type="signal peptide" evidence="2">
    <location>
        <begin position="1"/>
        <end position="21"/>
    </location>
</feature>
<keyword evidence="2" id="KW-0732">Signal</keyword>
<reference evidence="4" key="1">
    <citation type="journal article" date="2014" name="Genome Announc.">
        <title>Draft genome sequence of the plant-pathogenic soil fungus Rhizoctonia solani anastomosis group 3 strain Rhs1AP.</title>
        <authorList>
            <person name="Cubeta M.A."/>
            <person name="Thomas E."/>
            <person name="Dean R.A."/>
            <person name="Jabaji S."/>
            <person name="Neate S.M."/>
            <person name="Tavantzis S."/>
            <person name="Toda T."/>
            <person name="Vilgalys R."/>
            <person name="Bharathan N."/>
            <person name="Fedorova-Abrams N."/>
            <person name="Pakala S.B."/>
            <person name="Pakala S.M."/>
            <person name="Zafar N."/>
            <person name="Joardar V."/>
            <person name="Losada L."/>
            <person name="Nierman W.C."/>
        </authorList>
    </citation>
    <scope>NUCLEOTIDE SEQUENCE [LARGE SCALE GENOMIC DNA]</scope>
    <source>
        <strain evidence="4">AG-3</strain>
    </source>
</reference>
<evidence type="ECO:0000313" key="3">
    <source>
        <dbReference type="EMBL" id="EUC62915.1"/>
    </source>
</evidence>
<feature type="compositionally biased region" description="Low complexity" evidence="1">
    <location>
        <begin position="216"/>
        <end position="227"/>
    </location>
</feature>
<sequence length="274" mass="29271">MVSFRLTALLAAATFTLCALAATGPQSRSATTLTARASPRQADEPTEESGNNGPSDSSGLFQVCQCLAASPQQEEGPTVQNYYSLRITKTVERALLPDQVLPTLIMEVAGRERLQGETHQASQILLKLMVSESVIAKVQMWVLLKVVQLAHLLATLLIEVPARERLQGETDQAHQLLLPMPQFLIVDVQLPENSRSVSSNPGGPAPKSPPSVNSRPKSPSGGDKPGPSTKPPPNHPLPRAVAGVDPTTQGKTLNSSPDPITSSSKPRVRFSKDE</sequence>